<feature type="chain" id="PRO_5021504955" evidence="1">
    <location>
        <begin position="25"/>
        <end position="133"/>
    </location>
</feature>
<dbReference type="AlphaFoldDB" id="A0A4Y2TGV7"/>
<gene>
    <name evidence="2" type="ORF">AVEN_256984_1</name>
</gene>
<evidence type="ECO:0000313" key="3">
    <source>
        <dbReference type="Proteomes" id="UP000499080"/>
    </source>
</evidence>
<protein>
    <submittedName>
        <fullName evidence="2">Uncharacterized protein</fullName>
    </submittedName>
</protein>
<reference evidence="2 3" key="1">
    <citation type="journal article" date="2019" name="Sci. Rep.">
        <title>Orb-weaving spider Araneus ventricosus genome elucidates the spidroin gene catalogue.</title>
        <authorList>
            <person name="Kono N."/>
            <person name="Nakamura H."/>
            <person name="Ohtoshi R."/>
            <person name="Moran D.A.P."/>
            <person name="Shinohara A."/>
            <person name="Yoshida Y."/>
            <person name="Fujiwara M."/>
            <person name="Mori M."/>
            <person name="Tomita M."/>
            <person name="Arakawa K."/>
        </authorList>
    </citation>
    <scope>NUCLEOTIDE SEQUENCE [LARGE SCALE GENOMIC DNA]</scope>
</reference>
<feature type="signal peptide" evidence="1">
    <location>
        <begin position="1"/>
        <end position="24"/>
    </location>
</feature>
<keyword evidence="3" id="KW-1185">Reference proteome</keyword>
<accession>A0A4Y2TGV7</accession>
<proteinExistence type="predicted"/>
<name>A0A4Y2TGV7_ARAVE</name>
<dbReference type="Proteomes" id="UP000499080">
    <property type="component" value="Unassembled WGS sequence"/>
</dbReference>
<organism evidence="2 3">
    <name type="scientific">Araneus ventricosus</name>
    <name type="common">Orbweaver spider</name>
    <name type="synonym">Epeira ventricosa</name>
    <dbReference type="NCBI Taxonomy" id="182803"/>
    <lineage>
        <taxon>Eukaryota</taxon>
        <taxon>Metazoa</taxon>
        <taxon>Ecdysozoa</taxon>
        <taxon>Arthropoda</taxon>
        <taxon>Chelicerata</taxon>
        <taxon>Arachnida</taxon>
        <taxon>Araneae</taxon>
        <taxon>Araneomorphae</taxon>
        <taxon>Entelegynae</taxon>
        <taxon>Araneoidea</taxon>
        <taxon>Araneidae</taxon>
        <taxon>Araneus</taxon>
    </lineage>
</organism>
<comment type="caution">
    <text evidence="2">The sequence shown here is derived from an EMBL/GenBank/DDBJ whole genome shotgun (WGS) entry which is preliminary data.</text>
</comment>
<dbReference type="EMBL" id="BGPR01028605">
    <property type="protein sequence ID" value="GBN99848.1"/>
    <property type="molecule type" value="Genomic_DNA"/>
</dbReference>
<evidence type="ECO:0000256" key="1">
    <source>
        <dbReference type="SAM" id="SignalP"/>
    </source>
</evidence>
<evidence type="ECO:0000313" key="2">
    <source>
        <dbReference type="EMBL" id="GBN99848.1"/>
    </source>
</evidence>
<sequence length="133" mass="14511">AYPQHNQIRCCLVFFLLLLRPSLSKKGLGLSRPEGHKSKMNTNFIKANCILTVPPLMVFVIHTSYSATVNESSPQVCLAASAHGRGGGLRQVKCVPEFNLLVGPPRRMKEAIPLCSTNAWQALEQTRTPPSGA</sequence>
<feature type="non-terminal residue" evidence="2">
    <location>
        <position position="1"/>
    </location>
</feature>
<keyword evidence="1" id="KW-0732">Signal</keyword>